<organism evidence="5">
    <name type="scientific">Ixodes ricinus</name>
    <name type="common">Common tick</name>
    <name type="synonym">Acarus ricinus</name>
    <dbReference type="NCBI Taxonomy" id="34613"/>
    <lineage>
        <taxon>Eukaryota</taxon>
        <taxon>Metazoa</taxon>
        <taxon>Ecdysozoa</taxon>
        <taxon>Arthropoda</taxon>
        <taxon>Chelicerata</taxon>
        <taxon>Arachnida</taxon>
        <taxon>Acari</taxon>
        <taxon>Parasitiformes</taxon>
        <taxon>Ixodida</taxon>
        <taxon>Ixodoidea</taxon>
        <taxon>Ixodidae</taxon>
        <taxon>Ixodinae</taxon>
        <taxon>Ixodes</taxon>
    </lineage>
</organism>
<evidence type="ECO:0000256" key="3">
    <source>
        <dbReference type="ARBA" id="ARBA00048999"/>
    </source>
</evidence>
<sequence>MDEMNRAAREAARNEKKRLYISESEKTFSYDENRPDLPVPPLGQTIKKYLDSVRAIVSEEDYKATEAIAKQFASGVGAKLHEKLLQKAKHSLV</sequence>
<evidence type="ECO:0000259" key="4">
    <source>
        <dbReference type="Pfam" id="PF00755"/>
    </source>
</evidence>
<dbReference type="AlphaFoldDB" id="A0A0K8RJN5"/>
<reference evidence="5" key="1">
    <citation type="submission" date="2012-12" db="EMBL/GenBank/DDBJ databases">
        <title>Identification and characterization of a phenylalanine ammonia-lyase gene family in Isatis indigotica Fort.</title>
        <authorList>
            <person name="Liu Q."/>
            <person name="Chen J."/>
            <person name="Zhou X."/>
            <person name="Di P."/>
            <person name="Xiao Y."/>
            <person name="Xuan H."/>
            <person name="Zhang L."/>
            <person name="Chen W."/>
        </authorList>
    </citation>
    <scope>NUCLEOTIDE SEQUENCE</scope>
    <source>
        <tissue evidence="5">Salivary gland</tissue>
    </source>
</reference>
<evidence type="ECO:0000313" key="5">
    <source>
        <dbReference type="EMBL" id="JAA71306.1"/>
    </source>
</evidence>
<proteinExistence type="evidence at transcript level"/>
<name>A0A0K8RJN5_IXORI</name>
<dbReference type="InterPro" id="IPR000542">
    <property type="entry name" value="Carn_acyl_trans"/>
</dbReference>
<keyword evidence="2 5" id="KW-0012">Acyltransferase</keyword>
<dbReference type="UniPathway" id="UPA00659"/>
<comment type="pathway">
    <text evidence="1">Lipid metabolism; fatty acid beta-oxidation.</text>
</comment>
<dbReference type="InterPro" id="IPR042572">
    <property type="entry name" value="Carn_acyl_trans_N"/>
</dbReference>
<dbReference type="Gene3D" id="1.10.275.20">
    <property type="entry name" value="Choline/Carnitine o-acyltransferase"/>
    <property type="match status" value="1"/>
</dbReference>
<accession>A0A0K8RJN5</accession>
<dbReference type="InterPro" id="IPR039551">
    <property type="entry name" value="Cho/carn_acyl_trans"/>
</dbReference>
<dbReference type="EMBL" id="GADI01002502">
    <property type="protein sequence ID" value="JAA71306.1"/>
    <property type="molecule type" value="mRNA"/>
</dbReference>
<evidence type="ECO:0000256" key="1">
    <source>
        <dbReference type="ARBA" id="ARBA00005005"/>
    </source>
</evidence>
<keyword evidence="5" id="KW-0808">Transferase</keyword>
<dbReference type="Pfam" id="PF00755">
    <property type="entry name" value="Carn_acyltransf"/>
    <property type="match status" value="1"/>
</dbReference>
<dbReference type="GO" id="GO:0006635">
    <property type="term" value="P:fatty acid beta-oxidation"/>
    <property type="evidence" value="ECO:0007669"/>
    <property type="project" value="UniProtKB-UniPathway"/>
</dbReference>
<dbReference type="GO" id="GO:0016747">
    <property type="term" value="F:acyltransferase activity, transferring groups other than amino-acyl groups"/>
    <property type="evidence" value="ECO:0007669"/>
    <property type="project" value="UniProtKB-ARBA"/>
</dbReference>
<evidence type="ECO:0000256" key="2">
    <source>
        <dbReference type="ARBA" id="ARBA00023315"/>
    </source>
</evidence>
<comment type="catalytic activity">
    <reaction evidence="3">
        <text>4,8-dimethylnonanoyl-CoA + (R)-carnitine = O-4,8-dimethylnonanoyl-(R)-carnitine + CoA</text>
        <dbReference type="Rhea" id="RHEA:44860"/>
        <dbReference type="ChEBI" id="CHEBI:16347"/>
        <dbReference type="ChEBI" id="CHEBI:57287"/>
        <dbReference type="ChEBI" id="CHEBI:77061"/>
        <dbReference type="ChEBI" id="CHEBI:84654"/>
    </reaction>
</comment>
<dbReference type="PANTHER" id="PTHR22589">
    <property type="entry name" value="CARNITINE O-ACYLTRANSFERASE"/>
    <property type="match status" value="1"/>
</dbReference>
<protein>
    <submittedName>
        <fullName evidence="5">Putative carnitine o-acyltransferase crot</fullName>
    </submittedName>
</protein>
<feature type="domain" description="Choline/carnitine acyltransferase" evidence="4">
    <location>
        <begin position="37"/>
        <end position="90"/>
    </location>
</feature>
<dbReference type="SUPFAM" id="SSF52777">
    <property type="entry name" value="CoA-dependent acyltransferases"/>
    <property type="match status" value="1"/>
</dbReference>